<feature type="domain" description="SGNH hydrolase-type esterase" evidence="1">
    <location>
        <begin position="35"/>
        <end position="193"/>
    </location>
</feature>
<name>A0ABV1RLD1_9ALTE</name>
<dbReference type="InterPro" id="IPR036514">
    <property type="entry name" value="SGNH_hydro_sf"/>
</dbReference>
<sequence length="212" mass="23911">MRNPLLTVSKRISWLFILSLTLIVHSAQSETKLLILGDSLSAGYGLEIEDAWASKIQKNWSAQQTDIKLINASVSGETTQGGLNRLPNLLKQHQPDYVFVELGGNDGLRGIQLPVIKQNLMQIVQLIKQNNAQPILAEIKIPPNYGPRYLKIFIQQFSDIAQQFAIPLVPFFIEDIAAQPQFMMKDGIHPNKEAQPIIAKKMQQVFEEIIKR</sequence>
<dbReference type="PANTHER" id="PTHR30383:SF24">
    <property type="entry name" value="THIOESTERASE 1_PROTEASE 1_LYSOPHOSPHOLIPASE L1"/>
    <property type="match status" value="1"/>
</dbReference>
<accession>A0ABV1RLD1</accession>
<dbReference type="RefSeq" id="WP_350402670.1">
    <property type="nucleotide sequence ID" value="NZ_JBELOE010000265.1"/>
</dbReference>
<protein>
    <submittedName>
        <fullName evidence="2">Arylesterase</fullName>
    </submittedName>
</protein>
<dbReference type="Pfam" id="PF13472">
    <property type="entry name" value="Lipase_GDSL_2"/>
    <property type="match status" value="1"/>
</dbReference>
<gene>
    <name evidence="2" type="ORF">ABS311_16805</name>
</gene>
<proteinExistence type="predicted"/>
<keyword evidence="3" id="KW-1185">Reference proteome</keyword>
<dbReference type="EMBL" id="JBELOE010000265">
    <property type="protein sequence ID" value="MER2493541.1"/>
    <property type="molecule type" value="Genomic_DNA"/>
</dbReference>
<evidence type="ECO:0000313" key="3">
    <source>
        <dbReference type="Proteomes" id="UP001467690"/>
    </source>
</evidence>
<comment type="caution">
    <text evidence="2">The sequence shown here is derived from an EMBL/GenBank/DDBJ whole genome shotgun (WGS) entry which is preliminary data.</text>
</comment>
<reference evidence="2 3" key="1">
    <citation type="submission" date="2024-06" db="EMBL/GenBank/DDBJ databases">
        <authorList>
            <person name="Chen R.Y."/>
        </authorList>
    </citation>
    <scope>NUCLEOTIDE SEQUENCE [LARGE SCALE GENOMIC DNA]</scope>
    <source>
        <strain evidence="2 3">D2</strain>
    </source>
</reference>
<dbReference type="Gene3D" id="3.40.50.1110">
    <property type="entry name" value="SGNH hydrolase"/>
    <property type="match status" value="1"/>
</dbReference>
<organism evidence="2 3">
    <name type="scientific">Catenovulum sediminis</name>
    <dbReference type="NCBI Taxonomy" id="1740262"/>
    <lineage>
        <taxon>Bacteria</taxon>
        <taxon>Pseudomonadati</taxon>
        <taxon>Pseudomonadota</taxon>
        <taxon>Gammaproteobacteria</taxon>
        <taxon>Alteromonadales</taxon>
        <taxon>Alteromonadaceae</taxon>
        <taxon>Catenovulum</taxon>
    </lineage>
</organism>
<dbReference type="Proteomes" id="UP001467690">
    <property type="component" value="Unassembled WGS sequence"/>
</dbReference>
<dbReference type="SUPFAM" id="SSF52266">
    <property type="entry name" value="SGNH hydrolase"/>
    <property type="match status" value="1"/>
</dbReference>
<dbReference type="PANTHER" id="PTHR30383">
    <property type="entry name" value="THIOESTERASE 1/PROTEASE 1/LYSOPHOSPHOLIPASE L1"/>
    <property type="match status" value="1"/>
</dbReference>
<dbReference type="CDD" id="cd01822">
    <property type="entry name" value="Lysophospholipase_L1_like"/>
    <property type="match status" value="1"/>
</dbReference>
<evidence type="ECO:0000259" key="1">
    <source>
        <dbReference type="Pfam" id="PF13472"/>
    </source>
</evidence>
<evidence type="ECO:0000313" key="2">
    <source>
        <dbReference type="EMBL" id="MER2493541.1"/>
    </source>
</evidence>
<dbReference type="InterPro" id="IPR051532">
    <property type="entry name" value="Ester_Hydrolysis_Enzymes"/>
</dbReference>
<dbReference type="PROSITE" id="PS01098">
    <property type="entry name" value="LIPASE_GDSL_SER"/>
    <property type="match status" value="1"/>
</dbReference>
<dbReference type="InterPro" id="IPR013830">
    <property type="entry name" value="SGNH_hydro"/>
</dbReference>
<dbReference type="InterPro" id="IPR008265">
    <property type="entry name" value="Lipase_GDSL_AS"/>
</dbReference>